<dbReference type="OrthoDB" id="48476at2"/>
<keyword evidence="2" id="KW-0812">Transmembrane</keyword>
<dbReference type="KEGG" id="fng:JM64_09215"/>
<feature type="transmembrane region" description="Helical" evidence="2">
    <location>
        <begin position="12"/>
        <end position="36"/>
    </location>
</feature>
<evidence type="ECO:0000256" key="1">
    <source>
        <dbReference type="SAM" id="Coils"/>
    </source>
</evidence>
<dbReference type="EMBL" id="CP011393">
    <property type="protein sequence ID" value="ANE42077.1"/>
    <property type="molecule type" value="Genomic_DNA"/>
</dbReference>
<sequence>MPIAKKKKTKDFSSFFGMLFFTIVIVSVILSVGNFVRYSQLLKQYNELKEYVNNKVSEMKAENEKLKDLLAPNSLVDKYIAAANYLRDFGYDFEKILVALNDDPTTGYFMVFVVGNETSWFTVKDKEKTYFSGELKPGLSNYRFFYFKEPRIKTNYDIIVPPNATITVGKAGKVYLLFYGVGLKFHPTKVVQLTETSYENFAAKFSLYIPGNQ</sequence>
<proteinExistence type="predicted"/>
<dbReference type="AlphaFoldDB" id="A0A172T532"/>
<name>A0A172T532_FERPE</name>
<keyword evidence="2" id="KW-1133">Transmembrane helix</keyword>
<evidence type="ECO:0000256" key="2">
    <source>
        <dbReference type="SAM" id="Phobius"/>
    </source>
</evidence>
<keyword evidence="2" id="KW-0472">Membrane</keyword>
<accession>A0A172T532</accession>
<keyword evidence="1" id="KW-0175">Coiled coil</keyword>
<reference evidence="3 4" key="1">
    <citation type="submission" date="2014-08" db="EMBL/GenBank/DDBJ databases">
        <title>Fervidobacterium pennivorans DYC genome.</title>
        <authorList>
            <person name="Wushke S."/>
        </authorList>
    </citation>
    <scope>NUCLEOTIDE SEQUENCE [LARGE SCALE GENOMIC DNA]</scope>
    <source>
        <strain evidence="3 4">DYC</strain>
    </source>
</reference>
<evidence type="ECO:0000313" key="4">
    <source>
        <dbReference type="Proteomes" id="UP000077096"/>
    </source>
</evidence>
<evidence type="ECO:0000313" key="3">
    <source>
        <dbReference type="EMBL" id="ANE42077.1"/>
    </source>
</evidence>
<gene>
    <name evidence="3" type="ORF">JM64_09215</name>
</gene>
<protein>
    <submittedName>
        <fullName evidence="3">Uncharacterized protein</fullName>
    </submittedName>
</protein>
<dbReference type="PATRIC" id="fig|93466.3.peg.1920"/>
<dbReference type="Proteomes" id="UP000077096">
    <property type="component" value="Chromosome"/>
</dbReference>
<feature type="coiled-coil region" evidence="1">
    <location>
        <begin position="42"/>
        <end position="69"/>
    </location>
</feature>
<organism evidence="3 4">
    <name type="scientific">Fervidobacterium pennivorans</name>
    <dbReference type="NCBI Taxonomy" id="93466"/>
    <lineage>
        <taxon>Bacteria</taxon>
        <taxon>Thermotogati</taxon>
        <taxon>Thermotogota</taxon>
        <taxon>Thermotogae</taxon>
        <taxon>Thermotogales</taxon>
        <taxon>Fervidobacteriaceae</taxon>
        <taxon>Fervidobacterium</taxon>
    </lineage>
</organism>